<keyword evidence="1" id="KW-1133">Transmembrane helix</keyword>
<evidence type="ECO:0000256" key="1">
    <source>
        <dbReference type="SAM" id="Phobius"/>
    </source>
</evidence>
<organism evidence="2 3">
    <name type="scientific">Ceratobasidium theobromae</name>
    <dbReference type="NCBI Taxonomy" id="1582974"/>
    <lineage>
        <taxon>Eukaryota</taxon>
        <taxon>Fungi</taxon>
        <taxon>Dikarya</taxon>
        <taxon>Basidiomycota</taxon>
        <taxon>Agaricomycotina</taxon>
        <taxon>Agaricomycetes</taxon>
        <taxon>Cantharellales</taxon>
        <taxon>Ceratobasidiaceae</taxon>
        <taxon>Ceratobasidium</taxon>
    </lineage>
</organism>
<dbReference type="AlphaFoldDB" id="A0A5N5QKB0"/>
<accession>A0A5N5QKB0</accession>
<protein>
    <recommendedName>
        <fullName evidence="4">Transmembrane protein</fullName>
    </recommendedName>
</protein>
<evidence type="ECO:0000313" key="3">
    <source>
        <dbReference type="Proteomes" id="UP000383932"/>
    </source>
</evidence>
<gene>
    <name evidence="2" type="ORF">CTheo_4841</name>
</gene>
<sequence length="310" mass="34746">MLTYLQSGPLKLGLVFITSWLGLFTLFITLSTFLRGPEFQHSISVIPDGVVEQRVISVSALKSYPQSPINEQVLSLLVASHIPITFDTTSNAHKGPRINGKAPARTYEHHNDDAFSISVSSKHTSPWSTFLVQTSNAVLLNEMVYDAHKPTWNFPSLIIYAWPSDQSTPESQVIRLSLKHYYTPGDEFALLVRTNDTWSIKLMPNLHPSAPSRALPYLRTLGIFLWPVLFHNFLGAAGLAGVSLLWVCILTTGYASITVAVTQVLISQNIGEIRLRQGAAQRWEREGWVDMGLNIEDCREESKMDAERFY</sequence>
<name>A0A5N5QKB0_9AGAM</name>
<feature type="transmembrane region" description="Helical" evidence="1">
    <location>
        <begin position="12"/>
        <end position="34"/>
    </location>
</feature>
<keyword evidence="1" id="KW-0472">Membrane</keyword>
<reference evidence="2 3" key="1">
    <citation type="journal article" date="2019" name="Fungal Biol. Biotechnol.">
        <title>Draft genome sequence of fastidious pathogen Ceratobasidium theobromae, which causes vascular-streak dieback in Theobroma cacao.</title>
        <authorList>
            <person name="Ali S.S."/>
            <person name="Asman A."/>
            <person name="Shao J."/>
            <person name="Firmansyah A.P."/>
            <person name="Susilo A.W."/>
            <person name="Rosmana A."/>
            <person name="McMahon P."/>
            <person name="Junaid M."/>
            <person name="Guest D."/>
            <person name="Kheng T.Y."/>
            <person name="Meinhardt L.W."/>
            <person name="Bailey B.A."/>
        </authorList>
    </citation>
    <scope>NUCLEOTIDE SEQUENCE [LARGE SCALE GENOMIC DNA]</scope>
    <source>
        <strain evidence="2 3">CT2</strain>
    </source>
</reference>
<dbReference type="OrthoDB" id="3178198at2759"/>
<evidence type="ECO:0000313" key="2">
    <source>
        <dbReference type="EMBL" id="KAB5591727.1"/>
    </source>
</evidence>
<keyword evidence="1" id="KW-0812">Transmembrane</keyword>
<evidence type="ECO:0008006" key="4">
    <source>
        <dbReference type="Google" id="ProtNLM"/>
    </source>
</evidence>
<keyword evidence="3" id="KW-1185">Reference proteome</keyword>
<dbReference type="Proteomes" id="UP000383932">
    <property type="component" value="Unassembled WGS sequence"/>
</dbReference>
<comment type="caution">
    <text evidence="2">The sequence shown here is derived from an EMBL/GenBank/DDBJ whole genome shotgun (WGS) entry which is preliminary data.</text>
</comment>
<proteinExistence type="predicted"/>
<dbReference type="EMBL" id="SSOP01000092">
    <property type="protein sequence ID" value="KAB5591727.1"/>
    <property type="molecule type" value="Genomic_DNA"/>
</dbReference>